<dbReference type="Proteomes" id="UP000075260">
    <property type="component" value="Unassembled WGS sequence"/>
</dbReference>
<dbReference type="InterPro" id="IPR051262">
    <property type="entry name" value="SMP-30/CGR1_Lactonase"/>
</dbReference>
<dbReference type="InterPro" id="IPR013658">
    <property type="entry name" value="SGL"/>
</dbReference>
<dbReference type="RefSeq" id="WP_061611248.1">
    <property type="nucleotide sequence ID" value="NZ_JEMA01000850.1"/>
</dbReference>
<dbReference type="PANTHER" id="PTHR47572">
    <property type="entry name" value="LIPOPROTEIN-RELATED"/>
    <property type="match status" value="1"/>
</dbReference>
<keyword evidence="1" id="KW-0378">Hydrolase</keyword>
<organism evidence="5 6">
    <name type="scientific">Sorangium cellulosum</name>
    <name type="common">Polyangium cellulosum</name>
    <dbReference type="NCBI Taxonomy" id="56"/>
    <lineage>
        <taxon>Bacteria</taxon>
        <taxon>Pseudomonadati</taxon>
        <taxon>Myxococcota</taxon>
        <taxon>Polyangia</taxon>
        <taxon>Polyangiales</taxon>
        <taxon>Polyangiaceae</taxon>
        <taxon>Sorangium</taxon>
    </lineage>
</organism>
<protein>
    <submittedName>
        <fullName evidence="5">Gluconolactonase</fullName>
    </submittedName>
</protein>
<dbReference type="OrthoDB" id="5520189at2"/>
<dbReference type="SUPFAM" id="SSF63829">
    <property type="entry name" value="Calcium-dependent phosphotriesterase"/>
    <property type="match status" value="1"/>
</dbReference>
<dbReference type="EMBL" id="JEMA01000850">
    <property type="protein sequence ID" value="KYF65197.1"/>
    <property type="molecule type" value="Genomic_DNA"/>
</dbReference>
<dbReference type="Gene3D" id="2.120.10.30">
    <property type="entry name" value="TolB, C-terminal domain"/>
    <property type="match status" value="1"/>
</dbReference>
<dbReference type="InterPro" id="IPR011042">
    <property type="entry name" value="6-blade_b-propeller_TolB-like"/>
</dbReference>
<gene>
    <name evidence="5" type="ORF">BE15_46330</name>
</gene>
<proteinExistence type="predicted"/>
<evidence type="ECO:0000259" key="4">
    <source>
        <dbReference type="Pfam" id="PF08450"/>
    </source>
</evidence>
<evidence type="ECO:0000256" key="1">
    <source>
        <dbReference type="ARBA" id="ARBA00022801"/>
    </source>
</evidence>
<evidence type="ECO:0000313" key="5">
    <source>
        <dbReference type="EMBL" id="KYF65197.1"/>
    </source>
</evidence>
<feature type="chain" id="PRO_5007566782" evidence="3">
    <location>
        <begin position="21"/>
        <end position="354"/>
    </location>
</feature>
<evidence type="ECO:0000313" key="6">
    <source>
        <dbReference type="Proteomes" id="UP000075260"/>
    </source>
</evidence>
<comment type="caution">
    <text evidence="5">The sequence shown here is derived from an EMBL/GenBank/DDBJ whole genome shotgun (WGS) entry which is preliminary data.</text>
</comment>
<reference evidence="5 6" key="1">
    <citation type="submission" date="2014-02" db="EMBL/GenBank/DDBJ databases">
        <title>The small core and large imbalanced accessory genome model reveals a collaborative survival strategy of Sorangium cellulosum strains in nature.</title>
        <authorList>
            <person name="Han K."/>
            <person name="Peng R."/>
            <person name="Blom J."/>
            <person name="Li Y.-Z."/>
        </authorList>
    </citation>
    <scope>NUCLEOTIDE SEQUENCE [LARGE SCALE GENOMIC DNA]</scope>
    <source>
        <strain evidence="5 6">So0008-312</strain>
    </source>
</reference>
<evidence type="ECO:0000256" key="3">
    <source>
        <dbReference type="SAM" id="SignalP"/>
    </source>
</evidence>
<name>A0A150QB31_SORCE</name>
<accession>A0A150QB31</accession>
<dbReference type="PANTHER" id="PTHR47572:SF4">
    <property type="entry name" value="LACTONASE DRP35"/>
    <property type="match status" value="1"/>
</dbReference>
<keyword evidence="3" id="KW-0732">Signal</keyword>
<dbReference type="GO" id="GO:0016787">
    <property type="term" value="F:hydrolase activity"/>
    <property type="evidence" value="ECO:0007669"/>
    <property type="project" value="UniProtKB-KW"/>
</dbReference>
<feature type="signal peptide" evidence="3">
    <location>
        <begin position="1"/>
        <end position="20"/>
    </location>
</feature>
<dbReference type="AlphaFoldDB" id="A0A150QB31"/>
<evidence type="ECO:0000256" key="2">
    <source>
        <dbReference type="SAM" id="MobiDB-lite"/>
    </source>
</evidence>
<feature type="domain" description="SMP-30/Gluconolactonase/LRE-like region" evidence="4">
    <location>
        <begin position="114"/>
        <end position="315"/>
    </location>
</feature>
<feature type="region of interest" description="Disordered" evidence="2">
    <location>
        <begin position="33"/>
        <end position="55"/>
    </location>
</feature>
<sequence length="354" mass="34936">MKRGYRLLGWALLLPGVAPACGGDIGGSAADGKVSGGDGGAGATTTSSAGVGGAGAEGATTSANAGVGGAGAGPTGACAELAPGPIEPTRITDVFSGSEDFAFNGQGHIVAKQGPNLIRYDATGQTSNFASLPGAVLGLRYRPDGTLVAALPELGAVVAISTIGVVSDLVEGLSTPNGLSADADGNVWATEMAGNRVIRLNPDATVDEIAGGEPEVSQPNGIVFDPARNVVFYTNASAGEIRRIDLAAPGARPALVTTVASAVLDGLVLDTCGHLYTVDNKDRELYRVRLDATGAALGEPELLASFPTSVANAQFGSGPGFNGKTLYVGGAAGSIYAVALDIGGAPVPAPPEAP</sequence>
<dbReference type="Pfam" id="PF08450">
    <property type="entry name" value="SGL"/>
    <property type="match status" value="1"/>
</dbReference>